<reference evidence="1 2" key="1">
    <citation type="journal article" date="2017" name="Sci. Rep.">
        <title>Characterization and diversity of phages infecting Aeromonas salmonicida subsp. salmonicida.</title>
        <authorList>
            <person name="Vincent A.T."/>
            <person name="Paquet V.E."/>
            <person name="Bernatchez A."/>
            <person name="Tremblay D.M."/>
            <person name="Moineau S."/>
            <person name="Charette S.J."/>
        </authorList>
    </citation>
    <scope>NUCLEOTIDE SEQUENCE [LARGE SCALE GENOMIC DNA]</scope>
</reference>
<dbReference type="Proteomes" id="UP000225215">
    <property type="component" value="Segment"/>
</dbReference>
<sequence>MNYRFDYVRTDGVDKIIDMVKHEIRQFQENQFYKAVESITDSQRITLVQTLKQFQKEHLGPIKVESTVFEKGVLRVEYKFMVGHNDAVKMTLHGSERGVAYVTPYSGYEMVINQIEQRFKNK</sequence>
<organism evidence="1 2">
    <name type="scientific">Aeromonas phage 65.2</name>
    <dbReference type="NCBI Taxonomy" id="1932896"/>
    <lineage>
        <taxon>Viruses</taxon>
        <taxon>Duplodnaviria</taxon>
        <taxon>Heunggongvirae</taxon>
        <taxon>Uroviricota</taxon>
        <taxon>Caudoviricetes</taxon>
        <taxon>Pantevenvirales</taxon>
        <taxon>Straboviridae</taxon>
        <taxon>Emmerichvirinae</taxon>
        <taxon>Ishigurovirus</taxon>
        <taxon>Ishigurovirus osborne</taxon>
    </lineage>
</organism>
<evidence type="ECO:0000313" key="2">
    <source>
        <dbReference type="Proteomes" id="UP000225215"/>
    </source>
</evidence>
<name>A0A219YCI7_9CAUD</name>
<evidence type="ECO:0000313" key="1">
    <source>
        <dbReference type="EMBL" id="APU01665.1"/>
    </source>
</evidence>
<protein>
    <submittedName>
        <fullName evidence="1">Uncharacterized protein</fullName>
    </submittedName>
</protein>
<accession>A0A219YCI7</accession>
<proteinExistence type="predicted"/>
<dbReference type="EMBL" id="KY290955">
    <property type="protein sequence ID" value="APU01665.1"/>
    <property type="molecule type" value="Genomic_DNA"/>
</dbReference>